<evidence type="ECO:0000313" key="1">
    <source>
        <dbReference type="EMBL" id="KAG1523160.1"/>
    </source>
</evidence>
<reference evidence="1" key="1">
    <citation type="journal article" date="2020" name="Microb. Genom.">
        <title>Genetic diversity of clinical and environmental Mucorales isolates obtained from an investigation of mucormycosis cases among solid organ transplant recipients.</title>
        <authorList>
            <person name="Nguyen M.H."/>
            <person name="Kaul D."/>
            <person name="Muto C."/>
            <person name="Cheng S.J."/>
            <person name="Richter R.A."/>
            <person name="Bruno V.M."/>
            <person name="Liu G."/>
            <person name="Beyhan S."/>
            <person name="Sundermann A.J."/>
            <person name="Mounaud S."/>
            <person name="Pasculle A.W."/>
            <person name="Nierman W.C."/>
            <person name="Driscoll E."/>
            <person name="Cumbie R."/>
            <person name="Clancy C.J."/>
            <person name="Dupont C.L."/>
        </authorList>
    </citation>
    <scope>NUCLEOTIDE SEQUENCE</scope>
    <source>
        <strain evidence="1">GL16</strain>
    </source>
</reference>
<comment type="caution">
    <text evidence="1">The sequence shown here is derived from an EMBL/GenBank/DDBJ whole genome shotgun (WGS) entry which is preliminary data.</text>
</comment>
<proteinExistence type="predicted"/>
<protein>
    <submittedName>
        <fullName evidence="1">Uncharacterized protein</fullName>
    </submittedName>
</protein>
<sequence length="103" mass="11355">MIGANISPETVMEYICGSGQRSSHSPGPELGHNALWWNDDNIVVRIDRTEGGIDRAPVGGSSAIQTHLIETRKSVVYTVLWAQLRLDYTHSQAQHVSRRSVDG</sequence>
<dbReference type="EMBL" id="JAANIT010011751">
    <property type="protein sequence ID" value="KAG1523160.1"/>
    <property type="molecule type" value="Genomic_DNA"/>
</dbReference>
<dbReference type="Proteomes" id="UP000717996">
    <property type="component" value="Unassembled WGS sequence"/>
</dbReference>
<evidence type="ECO:0000313" key="2">
    <source>
        <dbReference type="Proteomes" id="UP000717996"/>
    </source>
</evidence>
<gene>
    <name evidence="1" type="ORF">G6F51_014545</name>
</gene>
<accession>A0A9P6XLH0</accession>
<dbReference type="AlphaFoldDB" id="A0A9P6XLH0"/>
<organism evidence="1 2">
    <name type="scientific">Rhizopus oryzae</name>
    <name type="common">Mucormycosis agent</name>
    <name type="synonym">Rhizopus arrhizus var. delemar</name>
    <dbReference type="NCBI Taxonomy" id="64495"/>
    <lineage>
        <taxon>Eukaryota</taxon>
        <taxon>Fungi</taxon>
        <taxon>Fungi incertae sedis</taxon>
        <taxon>Mucoromycota</taxon>
        <taxon>Mucoromycotina</taxon>
        <taxon>Mucoromycetes</taxon>
        <taxon>Mucorales</taxon>
        <taxon>Mucorineae</taxon>
        <taxon>Rhizopodaceae</taxon>
        <taxon>Rhizopus</taxon>
    </lineage>
</organism>
<name>A0A9P6XLH0_RHIOR</name>